<evidence type="ECO:0000313" key="8">
    <source>
        <dbReference type="Proteomes" id="UP000886852"/>
    </source>
</evidence>
<reference evidence="7" key="1">
    <citation type="submission" date="2020-10" db="EMBL/GenBank/DDBJ databases">
        <authorList>
            <person name="Gilroy R."/>
        </authorList>
    </citation>
    <scope>NUCLEOTIDE SEQUENCE</scope>
    <source>
        <strain evidence="7">ChiHjej12B11-7776</strain>
    </source>
</reference>
<dbReference type="GO" id="GO:0030288">
    <property type="term" value="C:outer membrane-bounded periplasmic space"/>
    <property type="evidence" value="ECO:0007669"/>
    <property type="project" value="TreeGrafter"/>
</dbReference>
<accession>A0A9D1MY44</accession>
<dbReference type="InterPro" id="IPR005151">
    <property type="entry name" value="Tail-specific_protease"/>
</dbReference>
<keyword evidence="5" id="KW-1133">Transmembrane helix</keyword>
<dbReference type="SUPFAM" id="SSF52096">
    <property type="entry name" value="ClpP/crotonase"/>
    <property type="match status" value="1"/>
</dbReference>
<dbReference type="InterPro" id="IPR029045">
    <property type="entry name" value="ClpP/crotonase-like_dom_sf"/>
</dbReference>
<dbReference type="PANTHER" id="PTHR32060:SF30">
    <property type="entry name" value="CARBOXY-TERMINAL PROCESSING PROTEASE CTPA"/>
    <property type="match status" value="1"/>
</dbReference>
<dbReference type="CDD" id="cd07560">
    <property type="entry name" value="Peptidase_S41_CPP"/>
    <property type="match status" value="1"/>
</dbReference>
<keyword evidence="1" id="KW-0645">Protease</keyword>
<sequence>MSKDFFDEEYDKVTEQREKEAQQNQQTNGSVEDWYNYGGTTVAQKSSKKPLYVVLLCVGLVLTLVLGWVLCALFGGGGSLSGDEQRKYAQALVQNLRAQGIDISDEQMQQALQYGNDLVENGQIRQEALLSAVLDYLHNKYVTDLDGNEQLWQDAIAAAGTALLQSAGDRFCSLMTPQQYYDYVNQVSETTASPYDTYFGVAYSYQSGLGLYVSTVSVDGSCYGIMQEGDVILAVTEPLDNLGNPVTADGAAVTEMVVADYSAEEVSALMAEAYSAKFRVLRNGDVFTTQRIVRGGIGLERPSYNYRFVEFYFNDSYKNISTTNQNNAVVNTYQLRQLSQLPQDTGYVRITEFMYYMDGQTTVTAATEFVQVMKLFRSLGLKRLVLDLKGNPGGLVSAVCDIAAMLVHPDNLTQQQQQQVSSGNRLLITELIPRSGNGQTEMRGYSYYDYFGKQTSLCDIVVWTDGGSASASELLTGALRDYGTAVQMGKKTYGKGIAQTVEELPYTGEVVQTNGQKTQYPWAIYYTFAAYYSPLGTNIHGTGYTPDASYDGLESYAELWQATKSYWGV</sequence>
<evidence type="ECO:0000256" key="5">
    <source>
        <dbReference type="SAM" id="Phobius"/>
    </source>
</evidence>
<keyword evidence="5" id="KW-0472">Membrane</keyword>
<evidence type="ECO:0000256" key="2">
    <source>
        <dbReference type="ARBA" id="ARBA00022801"/>
    </source>
</evidence>
<dbReference type="InterPro" id="IPR004447">
    <property type="entry name" value="Peptidase_S41A"/>
</dbReference>
<evidence type="ECO:0000256" key="1">
    <source>
        <dbReference type="ARBA" id="ARBA00022670"/>
    </source>
</evidence>
<evidence type="ECO:0000313" key="7">
    <source>
        <dbReference type="EMBL" id="HIU91201.1"/>
    </source>
</evidence>
<evidence type="ECO:0000256" key="3">
    <source>
        <dbReference type="ARBA" id="ARBA00022825"/>
    </source>
</evidence>
<evidence type="ECO:0000256" key="4">
    <source>
        <dbReference type="SAM" id="MobiDB-lite"/>
    </source>
</evidence>
<proteinExistence type="predicted"/>
<dbReference type="GO" id="GO:0004175">
    <property type="term" value="F:endopeptidase activity"/>
    <property type="evidence" value="ECO:0007669"/>
    <property type="project" value="TreeGrafter"/>
</dbReference>
<dbReference type="AlphaFoldDB" id="A0A9D1MY44"/>
<dbReference type="GO" id="GO:0006508">
    <property type="term" value="P:proteolysis"/>
    <property type="evidence" value="ECO:0007669"/>
    <property type="project" value="UniProtKB-KW"/>
</dbReference>
<dbReference type="PANTHER" id="PTHR32060">
    <property type="entry name" value="TAIL-SPECIFIC PROTEASE"/>
    <property type="match status" value="1"/>
</dbReference>
<feature type="transmembrane region" description="Helical" evidence="5">
    <location>
        <begin position="51"/>
        <end position="75"/>
    </location>
</feature>
<organism evidence="7 8">
    <name type="scientific">Candidatus Fimimonas merdipullorum</name>
    <dbReference type="NCBI Taxonomy" id="2840822"/>
    <lineage>
        <taxon>Bacteria</taxon>
        <taxon>Pseudomonadati</taxon>
        <taxon>Myxococcota</taxon>
        <taxon>Myxococcia</taxon>
        <taxon>Myxococcales</taxon>
        <taxon>Cystobacterineae</taxon>
        <taxon>Myxococcaceae</taxon>
        <taxon>Myxococcaceae incertae sedis</taxon>
        <taxon>Candidatus Fimimonas</taxon>
    </lineage>
</organism>
<dbReference type="EMBL" id="DVOC01000070">
    <property type="protein sequence ID" value="HIU91201.1"/>
    <property type="molecule type" value="Genomic_DNA"/>
</dbReference>
<dbReference type="Gene3D" id="3.90.226.10">
    <property type="entry name" value="2-enoyl-CoA Hydratase, Chain A, domain 1"/>
    <property type="match status" value="1"/>
</dbReference>
<feature type="domain" description="Tail specific protease" evidence="6">
    <location>
        <begin position="306"/>
        <end position="551"/>
    </location>
</feature>
<name>A0A9D1MY44_9BACT</name>
<gene>
    <name evidence="7" type="ORF">IAC72_04245</name>
</gene>
<reference evidence="7" key="2">
    <citation type="journal article" date="2021" name="PeerJ">
        <title>Extensive microbial diversity within the chicken gut microbiome revealed by metagenomics and culture.</title>
        <authorList>
            <person name="Gilroy R."/>
            <person name="Ravi A."/>
            <person name="Getino M."/>
            <person name="Pursley I."/>
            <person name="Horton D.L."/>
            <person name="Alikhan N.F."/>
            <person name="Baker D."/>
            <person name="Gharbi K."/>
            <person name="Hall N."/>
            <person name="Watson M."/>
            <person name="Adriaenssens E.M."/>
            <person name="Foster-Nyarko E."/>
            <person name="Jarju S."/>
            <person name="Secka A."/>
            <person name="Antonio M."/>
            <person name="Oren A."/>
            <person name="Chaudhuri R.R."/>
            <person name="La Ragione R."/>
            <person name="Hildebrand F."/>
            <person name="Pallen M.J."/>
        </authorList>
    </citation>
    <scope>NUCLEOTIDE SEQUENCE</scope>
    <source>
        <strain evidence="7">ChiHjej12B11-7776</strain>
    </source>
</reference>
<evidence type="ECO:0000259" key="6">
    <source>
        <dbReference type="SMART" id="SM00245"/>
    </source>
</evidence>
<comment type="caution">
    <text evidence="7">The sequence shown here is derived from an EMBL/GenBank/DDBJ whole genome shotgun (WGS) entry which is preliminary data.</text>
</comment>
<dbReference type="GO" id="GO:0008236">
    <property type="term" value="F:serine-type peptidase activity"/>
    <property type="evidence" value="ECO:0007669"/>
    <property type="project" value="UniProtKB-KW"/>
</dbReference>
<dbReference type="SMART" id="SM00245">
    <property type="entry name" value="TSPc"/>
    <property type="match status" value="1"/>
</dbReference>
<dbReference type="Proteomes" id="UP000886852">
    <property type="component" value="Unassembled WGS sequence"/>
</dbReference>
<dbReference type="GO" id="GO:0007165">
    <property type="term" value="P:signal transduction"/>
    <property type="evidence" value="ECO:0007669"/>
    <property type="project" value="TreeGrafter"/>
</dbReference>
<feature type="region of interest" description="Disordered" evidence="4">
    <location>
        <begin position="1"/>
        <end position="31"/>
    </location>
</feature>
<keyword evidence="5" id="KW-0812">Transmembrane</keyword>
<protein>
    <recommendedName>
        <fullName evidence="6">Tail specific protease domain-containing protein</fullName>
    </recommendedName>
</protein>
<feature type="compositionally biased region" description="Basic and acidic residues" evidence="4">
    <location>
        <begin position="1"/>
        <end position="21"/>
    </location>
</feature>
<dbReference type="Pfam" id="PF03572">
    <property type="entry name" value="Peptidase_S41"/>
    <property type="match status" value="1"/>
</dbReference>
<keyword evidence="2" id="KW-0378">Hydrolase</keyword>
<keyword evidence="3" id="KW-0720">Serine protease</keyword>